<dbReference type="PANTHER" id="PTHR47829">
    <property type="entry name" value="HYDROLASE, PUTATIVE (AFU_ORTHOLOGUE AFUA_1G12880)-RELATED"/>
    <property type="match status" value="1"/>
</dbReference>
<dbReference type="PANTHER" id="PTHR47829:SF1">
    <property type="entry name" value="HAD FAMILY PHOSPHATASE"/>
    <property type="match status" value="1"/>
</dbReference>
<comment type="caution">
    <text evidence="2">The sequence shown here is derived from an EMBL/GenBank/DDBJ whole genome shotgun (WGS) entry which is preliminary data.</text>
</comment>
<evidence type="ECO:0000313" key="2">
    <source>
        <dbReference type="EMBL" id="OQW51764.1"/>
    </source>
</evidence>
<proteinExistence type="predicted"/>
<name>A0A1W9HX21_9HYPH</name>
<reference evidence="2 3" key="1">
    <citation type="journal article" date="2017" name="Water Res.">
        <title>Comammox in drinking water systems.</title>
        <authorList>
            <person name="Wang Y."/>
            <person name="Ma L."/>
            <person name="Mao Y."/>
            <person name="Jiang X."/>
            <person name="Xia Y."/>
            <person name="Yu K."/>
            <person name="Li B."/>
            <person name="Zhang T."/>
        </authorList>
    </citation>
    <scope>NUCLEOTIDE SEQUENCE [LARGE SCALE GENOMIC DNA]</scope>
    <source>
        <strain evidence="2">SG_bin8</strain>
    </source>
</reference>
<evidence type="ECO:0000313" key="3">
    <source>
        <dbReference type="Proteomes" id="UP000192872"/>
    </source>
</evidence>
<dbReference type="Gene3D" id="3.90.1200.10">
    <property type="match status" value="1"/>
</dbReference>
<dbReference type="InterPro" id="IPR002575">
    <property type="entry name" value="Aminoglycoside_PTrfase"/>
</dbReference>
<dbReference type="STRING" id="1827387.A4S15_09775"/>
<dbReference type="AlphaFoldDB" id="A0A1W9HX21"/>
<dbReference type="SUPFAM" id="SSF56112">
    <property type="entry name" value="Protein kinase-like (PK-like)"/>
    <property type="match status" value="1"/>
</dbReference>
<gene>
    <name evidence="2" type="ORF">A4S15_09775</name>
</gene>
<dbReference type="RefSeq" id="WP_376802242.1">
    <property type="nucleotide sequence ID" value="NZ_DBNB01000034.1"/>
</dbReference>
<accession>A0A1W9HX21</accession>
<dbReference type="InterPro" id="IPR041726">
    <property type="entry name" value="ACAD10_11_N"/>
</dbReference>
<dbReference type="CDD" id="cd05154">
    <property type="entry name" value="ACAD10_11_N-like"/>
    <property type="match status" value="1"/>
</dbReference>
<keyword evidence="2" id="KW-0808">Transferase</keyword>
<dbReference type="Proteomes" id="UP000192872">
    <property type="component" value="Unassembled WGS sequence"/>
</dbReference>
<dbReference type="InterPro" id="IPR052898">
    <property type="entry name" value="ACAD10-like"/>
</dbReference>
<dbReference type="Gene3D" id="3.30.200.20">
    <property type="entry name" value="Phosphorylase Kinase, domain 1"/>
    <property type="match status" value="1"/>
</dbReference>
<dbReference type="EMBL" id="LWDL01000017">
    <property type="protein sequence ID" value="OQW51764.1"/>
    <property type="molecule type" value="Genomic_DNA"/>
</dbReference>
<dbReference type="GO" id="GO:0016740">
    <property type="term" value="F:transferase activity"/>
    <property type="evidence" value="ECO:0007669"/>
    <property type="project" value="UniProtKB-KW"/>
</dbReference>
<dbReference type="Pfam" id="PF01636">
    <property type="entry name" value="APH"/>
    <property type="match status" value="1"/>
</dbReference>
<dbReference type="InterPro" id="IPR011009">
    <property type="entry name" value="Kinase-like_dom_sf"/>
</dbReference>
<protein>
    <submittedName>
        <fullName evidence="2">Aminoglycoside phosphotransferase</fullName>
    </submittedName>
</protein>
<feature type="domain" description="Aminoglycoside phosphotransferase" evidence="1">
    <location>
        <begin position="46"/>
        <end position="264"/>
    </location>
</feature>
<evidence type="ECO:0000259" key="1">
    <source>
        <dbReference type="Pfam" id="PF01636"/>
    </source>
</evidence>
<sequence length="363" mass="39538">MAEASFDRQRDFSGTRAPAGAVAVDGARLTAWMVRHVHHFSGPLEIAQFKGGQSNPTFLLTTPARAYVLRRKPPGTLLASAHAVDREFRVMSALDQQGFPVAKPLALCLDDSIIGTIFYIMAHVAGRIVWEPTMPGAGNEERGLVFDAMNATLARLHSFKPEALGLGDFGKADNYVLRQINRWTRQYEASRTDDISQMAKLAAWLPGALPPSRPARLVHGDFRLDNLILDADQPLIRAVIDWELATLGDPLADFTYHLMQWILPAAPGGGGIASLAGVDLARLGIPQLEAYASAYGLRTGFDPLPHLDFYFAYNLFRLACILQGIAGRARDGTAASSTAEVMFGQIRPLAEAGWRYAQKAGAR</sequence>
<organism evidence="2 3">
    <name type="scientific">Candidatus Raskinella chloraquaticus</name>
    <dbReference type="NCBI Taxonomy" id="1951219"/>
    <lineage>
        <taxon>Bacteria</taxon>
        <taxon>Pseudomonadati</taxon>
        <taxon>Pseudomonadota</taxon>
        <taxon>Alphaproteobacteria</taxon>
        <taxon>Hyphomicrobiales</taxon>
        <taxon>Phreatobacteraceae</taxon>
        <taxon>Candidatus Raskinella</taxon>
    </lineage>
</organism>